<keyword evidence="1" id="KW-0808">Transferase</keyword>
<accession>A0A2S6H1V7</accession>
<dbReference type="InterPro" id="IPR008271">
    <property type="entry name" value="Ser/Thr_kinase_AS"/>
</dbReference>
<dbReference type="Proteomes" id="UP000239203">
    <property type="component" value="Unassembled WGS sequence"/>
</dbReference>
<dbReference type="InterPro" id="IPR000719">
    <property type="entry name" value="Prot_kinase_dom"/>
</dbReference>
<dbReference type="PROSITE" id="PS50011">
    <property type="entry name" value="PROTEIN_KINASE_DOM"/>
    <property type="match status" value="1"/>
</dbReference>
<dbReference type="AlphaFoldDB" id="A0A2S6H1V7"/>
<evidence type="ECO:0000313" key="9">
    <source>
        <dbReference type="Proteomes" id="UP000239203"/>
    </source>
</evidence>
<dbReference type="PANTHER" id="PTHR43289:SF34">
    <property type="entry name" value="SERINE_THREONINE-PROTEIN KINASE YBDM-RELATED"/>
    <property type="match status" value="1"/>
</dbReference>
<evidence type="ECO:0000256" key="2">
    <source>
        <dbReference type="ARBA" id="ARBA00022741"/>
    </source>
</evidence>
<dbReference type="PANTHER" id="PTHR43289">
    <property type="entry name" value="MITOGEN-ACTIVATED PROTEIN KINASE KINASE KINASE 20-RELATED"/>
    <property type="match status" value="1"/>
</dbReference>
<keyword evidence="3 8" id="KW-0418">Kinase</keyword>
<comment type="caution">
    <text evidence="8">The sequence shown here is derived from an EMBL/GenBank/DDBJ whole genome shotgun (WGS) entry which is preliminary data.</text>
</comment>
<reference evidence="8 9" key="1">
    <citation type="submission" date="2018-02" db="EMBL/GenBank/DDBJ databases">
        <title>Genomic Encyclopedia of Archaeal and Bacterial Type Strains, Phase II (KMG-II): from individual species to whole genera.</title>
        <authorList>
            <person name="Goeker M."/>
        </authorList>
    </citation>
    <scope>NUCLEOTIDE SEQUENCE [LARGE SCALE GENOMIC DNA]</scope>
    <source>
        <strain evidence="8 9">YU 961-1</strain>
    </source>
</reference>
<feature type="binding site" evidence="5">
    <location>
        <position position="49"/>
    </location>
    <ligand>
        <name>ATP</name>
        <dbReference type="ChEBI" id="CHEBI:30616"/>
    </ligand>
</feature>
<feature type="domain" description="Protein kinase" evidence="7">
    <location>
        <begin position="21"/>
        <end position="278"/>
    </location>
</feature>
<protein>
    <submittedName>
        <fullName evidence="8">Serine/threonine protein kinase</fullName>
    </submittedName>
</protein>
<keyword evidence="2 5" id="KW-0547">Nucleotide-binding</keyword>
<evidence type="ECO:0000256" key="4">
    <source>
        <dbReference type="ARBA" id="ARBA00022840"/>
    </source>
</evidence>
<keyword evidence="9" id="KW-1185">Reference proteome</keyword>
<dbReference type="SMART" id="SM00220">
    <property type="entry name" value="S_TKc"/>
    <property type="match status" value="1"/>
</dbReference>
<feature type="transmembrane region" description="Helical" evidence="6">
    <location>
        <begin position="390"/>
        <end position="408"/>
    </location>
</feature>
<feature type="transmembrane region" description="Helical" evidence="6">
    <location>
        <begin position="414"/>
        <end position="435"/>
    </location>
</feature>
<gene>
    <name evidence="8" type="ORF">CLV40_101634</name>
</gene>
<dbReference type="EMBL" id="PTIX01000001">
    <property type="protein sequence ID" value="PPK71444.1"/>
    <property type="molecule type" value="Genomic_DNA"/>
</dbReference>
<keyword evidence="6" id="KW-1133">Transmembrane helix</keyword>
<dbReference type="InterPro" id="IPR011009">
    <property type="entry name" value="Kinase-like_dom_sf"/>
</dbReference>
<evidence type="ECO:0000256" key="5">
    <source>
        <dbReference type="PROSITE-ProRule" id="PRU10141"/>
    </source>
</evidence>
<keyword evidence="8" id="KW-0723">Serine/threonine-protein kinase</keyword>
<evidence type="ECO:0000313" key="8">
    <source>
        <dbReference type="EMBL" id="PPK71444.1"/>
    </source>
</evidence>
<dbReference type="Gene3D" id="3.30.200.20">
    <property type="entry name" value="Phosphorylase Kinase, domain 1"/>
    <property type="match status" value="1"/>
</dbReference>
<dbReference type="Gene3D" id="1.10.510.10">
    <property type="entry name" value="Transferase(Phosphotransferase) domain 1"/>
    <property type="match status" value="1"/>
</dbReference>
<dbReference type="PROSITE" id="PS00108">
    <property type="entry name" value="PROTEIN_KINASE_ST"/>
    <property type="match status" value="1"/>
</dbReference>
<dbReference type="Pfam" id="PF00069">
    <property type="entry name" value="Pkinase"/>
    <property type="match status" value="1"/>
</dbReference>
<keyword evidence="4 5" id="KW-0067">ATP-binding</keyword>
<name>A0A2S6H1V7_9PSEU</name>
<dbReference type="GO" id="GO:0004674">
    <property type="term" value="F:protein serine/threonine kinase activity"/>
    <property type="evidence" value="ECO:0007669"/>
    <property type="project" value="UniProtKB-KW"/>
</dbReference>
<dbReference type="PROSITE" id="PS00107">
    <property type="entry name" value="PROTEIN_KINASE_ATP"/>
    <property type="match status" value="1"/>
</dbReference>
<evidence type="ECO:0000256" key="1">
    <source>
        <dbReference type="ARBA" id="ARBA00022679"/>
    </source>
</evidence>
<evidence type="ECO:0000256" key="6">
    <source>
        <dbReference type="SAM" id="Phobius"/>
    </source>
</evidence>
<dbReference type="CDD" id="cd14014">
    <property type="entry name" value="STKc_PknB_like"/>
    <property type="match status" value="1"/>
</dbReference>
<proteinExistence type="predicted"/>
<dbReference type="SUPFAM" id="SSF56112">
    <property type="entry name" value="Protein kinase-like (PK-like)"/>
    <property type="match status" value="1"/>
</dbReference>
<keyword evidence="6" id="KW-0472">Membrane</keyword>
<dbReference type="GO" id="GO:0005524">
    <property type="term" value="F:ATP binding"/>
    <property type="evidence" value="ECO:0007669"/>
    <property type="project" value="UniProtKB-UniRule"/>
</dbReference>
<organism evidence="8 9">
    <name type="scientific">Actinokineospora auranticolor</name>
    <dbReference type="NCBI Taxonomy" id="155976"/>
    <lineage>
        <taxon>Bacteria</taxon>
        <taxon>Bacillati</taxon>
        <taxon>Actinomycetota</taxon>
        <taxon>Actinomycetes</taxon>
        <taxon>Pseudonocardiales</taxon>
        <taxon>Pseudonocardiaceae</taxon>
        <taxon>Actinokineospora</taxon>
    </lineage>
</organism>
<keyword evidence="6" id="KW-0812">Transmembrane</keyword>
<evidence type="ECO:0000256" key="3">
    <source>
        <dbReference type="ARBA" id="ARBA00022777"/>
    </source>
</evidence>
<sequence length="536" mass="55922">MWEGVGVRELRAGDPTRIGDFALVARLGRGAMGTVFLGRSPGGRPVAVKVARAELADDPAFRARFRQEIDMARAVGGFWTAAVVGADPDAERPWLATEYVAGPTLSEAVSTNGPLAEPVVRALMAGLAEALAAIHGAGLVHRDLKPSNVLLAADGPRVIDFGIAKAVRGAGLTLTGMVFGTPGYLSPEQISGTEVGPACDVFALGAVMVFAATGRGPFGEGEIPALLYRAVHTGPDLTGVPRELRPVVSRCLNVRPELRPTPADLLAEAGTATTGDWLPGSVLAMVDERTTALRAHPAPRRPTLVDTPSGADPARVADATAAARAAESARAADSARAARAAEEARTAAAARAERVRLATAKAAELVRARTAAASAPAVFAKSRLPDLARALLVGCGAVVFGVGAAYGVDRGDHALAAGLTVATVLMALSALRSLYRVLRAKPRSVEISPSGLVIRDTADSRTMAWSEIGRVELVADGRETWLVVWPRDPKDQAGGLGKRHSRRHGGFRVLPVRGPRQIDDLSDALQRHGGRLFVIT</sequence>
<dbReference type="InterPro" id="IPR017441">
    <property type="entry name" value="Protein_kinase_ATP_BS"/>
</dbReference>
<evidence type="ECO:0000259" key="7">
    <source>
        <dbReference type="PROSITE" id="PS50011"/>
    </source>
</evidence>